<accession>A0A9P0KAI4</accession>
<organism evidence="1 2">
    <name type="scientific">Acanthoscelides obtectus</name>
    <name type="common">Bean weevil</name>
    <name type="synonym">Bruchus obtectus</name>
    <dbReference type="NCBI Taxonomy" id="200917"/>
    <lineage>
        <taxon>Eukaryota</taxon>
        <taxon>Metazoa</taxon>
        <taxon>Ecdysozoa</taxon>
        <taxon>Arthropoda</taxon>
        <taxon>Hexapoda</taxon>
        <taxon>Insecta</taxon>
        <taxon>Pterygota</taxon>
        <taxon>Neoptera</taxon>
        <taxon>Endopterygota</taxon>
        <taxon>Coleoptera</taxon>
        <taxon>Polyphaga</taxon>
        <taxon>Cucujiformia</taxon>
        <taxon>Chrysomeloidea</taxon>
        <taxon>Chrysomelidae</taxon>
        <taxon>Bruchinae</taxon>
        <taxon>Bruchini</taxon>
        <taxon>Acanthoscelides</taxon>
    </lineage>
</organism>
<keyword evidence="2" id="KW-1185">Reference proteome</keyword>
<dbReference type="Proteomes" id="UP001152888">
    <property type="component" value="Unassembled WGS sequence"/>
</dbReference>
<dbReference type="OrthoDB" id="6582261at2759"/>
<proteinExistence type="predicted"/>
<dbReference type="EMBL" id="CAKOFQ010006766">
    <property type="protein sequence ID" value="CAH1969787.1"/>
    <property type="molecule type" value="Genomic_DNA"/>
</dbReference>
<sequence>MPLVLSNTFSKHTEQTTDNANLDERNELISIVIGASTSPTNFVNSVALDERKGIEEIYLLMQQHNKRFGTSNVTIQKCIQRLRNIKTRTSWESFLCTAGSSVPIRHRTKMNIKVQPTSISRRRVGIARGWKRLPIGRPPKEEGVPIKRKRNLTLDVK</sequence>
<protein>
    <submittedName>
        <fullName evidence="1">Uncharacterized protein</fullName>
    </submittedName>
</protein>
<dbReference type="AlphaFoldDB" id="A0A9P0KAI4"/>
<comment type="caution">
    <text evidence="1">The sequence shown here is derived from an EMBL/GenBank/DDBJ whole genome shotgun (WGS) entry which is preliminary data.</text>
</comment>
<evidence type="ECO:0000313" key="2">
    <source>
        <dbReference type="Proteomes" id="UP001152888"/>
    </source>
</evidence>
<gene>
    <name evidence="1" type="ORF">ACAOBT_LOCUS8555</name>
</gene>
<name>A0A9P0KAI4_ACAOB</name>
<evidence type="ECO:0000313" key="1">
    <source>
        <dbReference type="EMBL" id="CAH1969787.1"/>
    </source>
</evidence>
<reference evidence="1" key="1">
    <citation type="submission" date="2022-03" db="EMBL/GenBank/DDBJ databases">
        <authorList>
            <person name="Sayadi A."/>
        </authorList>
    </citation>
    <scope>NUCLEOTIDE SEQUENCE</scope>
</reference>